<organism evidence="1 2">
    <name type="scientific">Natronorubrum thiooxidans</name>
    <dbReference type="NCBI Taxonomy" id="308853"/>
    <lineage>
        <taxon>Archaea</taxon>
        <taxon>Methanobacteriati</taxon>
        <taxon>Methanobacteriota</taxon>
        <taxon>Stenosarchaea group</taxon>
        <taxon>Halobacteria</taxon>
        <taxon>Halobacteriales</taxon>
        <taxon>Natrialbaceae</taxon>
        <taxon>Natronorubrum</taxon>
    </lineage>
</organism>
<protein>
    <submittedName>
        <fullName evidence="1">Uncharacterized protein</fullName>
    </submittedName>
</protein>
<evidence type="ECO:0000313" key="1">
    <source>
        <dbReference type="EMBL" id="SIS19671.1"/>
    </source>
</evidence>
<evidence type="ECO:0000313" key="2">
    <source>
        <dbReference type="Proteomes" id="UP000185936"/>
    </source>
</evidence>
<dbReference type="Proteomes" id="UP000185936">
    <property type="component" value="Unassembled WGS sequence"/>
</dbReference>
<reference evidence="2" key="1">
    <citation type="submission" date="2017-01" db="EMBL/GenBank/DDBJ databases">
        <authorList>
            <person name="Varghese N."/>
            <person name="Submissions S."/>
        </authorList>
    </citation>
    <scope>NUCLEOTIDE SEQUENCE [LARGE SCALE GENOMIC DNA]</scope>
    <source>
        <strain evidence="2">type strain: HArc-</strain>
    </source>
</reference>
<gene>
    <name evidence="1" type="ORF">SAMN05421752_1245</name>
</gene>
<name>A0A1N7H4D2_9EURY</name>
<keyword evidence="2" id="KW-1185">Reference proteome</keyword>
<proteinExistence type="predicted"/>
<accession>A0A1N7H4D2</accession>
<dbReference type="AlphaFoldDB" id="A0A1N7H4D2"/>
<dbReference type="EMBL" id="FTNR01000024">
    <property type="protein sequence ID" value="SIS19671.1"/>
    <property type="molecule type" value="Genomic_DNA"/>
</dbReference>
<sequence length="55" mass="6189">MLAVSLVARSPPVLATYQLVERQVDVRTMMSIGGWSDCSAIEPYLAEPSQYQWFP</sequence>